<comment type="similarity">
    <text evidence="1">Belongs to the TMA16 family.</text>
</comment>
<dbReference type="OMA" id="SHAVECM"/>
<reference evidence="3" key="1">
    <citation type="submission" date="2009-08" db="EMBL/GenBank/DDBJ databases">
        <title>Annotation of Salpingoeca rosetta.</title>
        <authorList>
            <consortium name="The Broad Institute Genome Sequencing Platform"/>
            <person name="Russ C."/>
            <person name="Cuomo C."/>
            <person name="Burger G."/>
            <person name="Gray M.W."/>
            <person name="Holland P.W.H."/>
            <person name="King N."/>
            <person name="Lang F.B.F."/>
            <person name="Roger A.J."/>
            <person name="Ruiz-Trillo I."/>
            <person name="Young S.K."/>
            <person name="Zeng Q."/>
            <person name="Gargeya S."/>
            <person name="Alvarado L."/>
            <person name="Berlin A."/>
            <person name="Chapman S.B."/>
            <person name="Chen Z."/>
            <person name="Freedman E."/>
            <person name="Gellesch M."/>
            <person name="Goldberg J."/>
            <person name="Griggs A."/>
            <person name="Gujja S."/>
            <person name="Heilman E."/>
            <person name="Heiman D."/>
            <person name="Howarth C."/>
            <person name="Mehta T."/>
            <person name="Neiman D."/>
            <person name="Pearson M."/>
            <person name="Roberts A."/>
            <person name="Saif S."/>
            <person name="Shea T."/>
            <person name="Shenoy N."/>
            <person name="Sisk P."/>
            <person name="Stolte C."/>
            <person name="Sykes S."/>
            <person name="White J."/>
            <person name="Yandava C."/>
            <person name="Haas B."/>
            <person name="Nusbaum C."/>
            <person name="Birren B."/>
        </authorList>
    </citation>
    <scope>NUCLEOTIDE SEQUENCE [LARGE SCALE GENOMIC DNA]</scope>
    <source>
        <strain evidence="3">ATCC 50818</strain>
    </source>
</reference>
<organism evidence="4">
    <name type="scientific">Salpingoeca rosetta (strain ATCC 50818 / BSB-021)</name>
    <dbReference type="NCBI Taxonomy" id="946362"/>
    <lineage>
        <taxon>Eukaryota</taxon>
        <taxon>Choanoflagellata</taxon>
        <taxon>Craspedida</taxon>
        <taxon>Salpingoecidae</taxon>
        <taxon>Salpingoeca</taxon>
    </lineage>
</organism>
<dbReference type="PANTHER" id="PTHR13349">
    <property type="entry name" value="TRANSLATION MACHINERY-ASSOCIATED PROTEIN 16"/>
    <property type="match status" value="1"/>
</dbReference>
<dbReference type="RefSeq" id="XP_004994673.1">
    <property type="nucleotide sequence ID" value="XM_004994616.1"/>
</dbReference>
<dbReference type="Gene3D" id="1.20.1440.170">
    <property type="entry name" value="Translation machinery-associated protein 16-like"/>
    <property type="match status" value="1"/>
</dbReference>
<keyword evidence="4" id="KW-1185">Reference proteome</keyword>
<evidence type="ECO:0000313" key="4">
    <source>
        <dbReference type="Proteomes" id="UP000007799"/>
    </source>
</evidence>
<name>F2U7U5_SALR5</name>
<evidence type="ECO:0000256" key="2">
    <source>
        <dbReference type="SAM" id="MobiDB-lite"/>
    </source>
</evidence>
<feature type="compositionally biased region" description="Basic residues" evidence="2">
    <location>
        <begin position="1"/>
        <end position="20"/>
    </location>
</feature>
<gene>
    <name evidence="3" type="ORF">PTSG_04578</name>
</gene>
<dbReference type="InterPro" id="IPR038356">
    <property type="entry name" value="Tma16_sf"/>
</dbReference>
<proteinExistence type="inferred from homology"/>
<protein>
    <submittedName>
        <fullName evidence="3">Uncharacterized protein</fullName>
    </submittedName>
</protein>
<dbReference type="KEGG" id="sre:PTSG_04578"/>
<sequence>MAKPKVKASIKAQKKKKKTPVHPESRKAKRMNKQYLRKAKLTDQRRSANFKQFKKGIDILWFRQRISNHTRALTQDQLRQLTQEYVKRFDDEIAALERQNKSKHRQMMLSERSSHEKSLFQSTYGITVPDLTDPENVRKLFSQAFFAQTAT</sequence>
<evidence type="ECO:0000313" key="3">
    <source>
        <dbReference type="EMBL" id="EGD72850.1"/>
    </source>
</evidence>
<dbReference type="InterPro" id="IPR021346">
    <property type="entry name" value="Tma16"/>
</dbReference>
<accession>F2U7U5</accession>
<dbReference type="InParanoid" id="F2U7U5"/>
<dbReference type="Pfam" id="PF11176">
    <property type="entry name" value="Tma16"/>
    <property type="match status" value="1"/>
</dbReference>
<evidence type="ECO:0000256" key="1">
    <source>
        <dbReference type="ARBA" id="ARBA00034127"/>
    </source>
</evidence>
<dbReference type="EMBL" id="GL832964">
    <property type="protein sequence ID" value="EGD72850.1"/>
    <property type="molecule type" value="Genomic_DNA"/>
</dbReference>
<dbReference type="GO" id="GO:0005634">
    <property type="term" value="C:nucleus"/>
    <property type="evidence" value="ECO:0007669"/>
    <property type="project" value="TreeGrafter"/>
</dbReference>
<dbReference type="Proteomes" id="UP000007799">
    <property type="component" value="Unassembled WGS sequence"/>
</dbReference>
<feature type="region of interest" description="Disordered" evidence="2">
    <location>
        <begin position="1"/>
        <end position="32"/>
    </location>
</feature>
<dbReference type="FunCoup" id="F2U7U5">
    <property type="interactions" value="974"/>
</dbReference>
<dbReference type="AlphaFoldDB" id="F2U7U5"/>
<dbReference type="OrthoDB" id="270284at2759"/>
<dbReference type="GeneID" id="16075256"/>
<dbReference type="PANTHER" id="PTHR13349:SF2">
    <property type="entry name" value="TRANSLATION MACHINERY-ASSOCIATED PROTEIN 16"/>
    <property type="match status" value="1"/>
</dbReference>